<evidence type="ECO:0000256" key="1">
    <source>
        <dbReference type="ARBA" id="ARBA00029457"/>
    </source>
</evidence>
<organism evidence="2 3">
    <name type="scientific">Denticeps clupeoides</name>
    <name type="common">denticle herring</name>
    <dbReference type="NCBI Taxonomy" id="299321"/>
    <lineage>
        <taxon>Eukaryota</taxon>
        <taxon>Metazoa</taxon>
        <taxon>Chordata</taxon>
        <taxon>Craniata</taxon>
        <taxon>Vertebrata</taxon>
        <taxon>Euteleostomi</taxon>
        <taxon>Actinopterygii</taxon>
        <taxon>Neopterygii</taxon>
        <taxon>Teleostei</taxon>
        <taxon>Clupei</taxon>
        <taxon>Clupeiformes</taxon>
        <taxon>Denticipitoidei</taxon>
        <taxon>Denticipitidae</taxon>
        <taxon>Denticeps</taxon>
    </lineage>
</organism>
<reference evidence="2 3" key="1">
    <citation type="submission" date="2020-06" db="EMBL/GenBank/DDBJ databases">
        <authorList>
            <consortium name="Wellcome Sanger Institute Data Sharing"/>
        </authorList>
    </citation>
    <scope>NUCLEOTIDE SEQUENCE [LARGE SCALE GENOMIC DNA]</scope>
</reference>
<keyword evidence="3" id="KW-1185">Reference proteome</keyword>
<dbReference type="PANTHER" id="PTHR31493:SF1">
    <property type="entry name" value="PROTEIN C19ORF12"/>
    <property type="match status" value="1"/>
</dbReference>
<dbReference type="Ensembl" id="ENSDCDT00010070083.1">
    <property type="protein sequence ID" value="ENSDCDP00010059369.1"/>
    <property type="gene ID" value="ENSDCDG00010033199.1"/>
</dbReference>
<protein>
    <recommendedName>
        <fullName evidence="4">CS012 protein</fullName>
    </recommendedName>
</protein>
<reference evidence="2" key="2">
    <citation type="submission" date="2025-08" db="UniProtKB">
        <authorList>
            <consortium name="Ensembl"/>
        </authorList>
    </citation>
    <scope>IDENTIFICATION</scope>
</reference>
<comment type="similarity">
    <text evidence="1">Belongs to the C19orf12 family.</text>
</comment>
<sequence length="141" mass="15268">MSSSMNDVMQLCRELSENLEVKMAVKSSVSAGAVTGMACCAGGLVAGPPGIAVGGAVGGLWGWWMTSGQFKPLPQIIMALPQQQKEKLHSSVMAVLGSLKWDNLIQLLEFVKSNDILYQKVIEVVLDFFKNDQKAEVKRVI</sequence>
<dbReference type="PANTHER" id="PTHR31493">
    <property type="entry name" value="NAZO FAMILY MEMBER"/>
    <property type="match status" value="1"/>
</dbReference>
<dbReference type="Proteomes" id="UP000694580">
    <property type="component" value="Chromosome 16"/>
</dbReference>
<evidence type="ECO:0000313" key="2">
    <source>
        <dbReference type="Ensembl" id="ENSDCDP00010059369.1"/>
    </source>
</evidence>
<dbReference type="AlphaFoldDB" id="A0AAY4EQ05"/>
<dbReference type="GeneTree" id="ENSGT00390000009077"/>
<reference evidence="2" key="3">
    <citation type="submission" date="2025-09" db="UniProtKB">
        <authorList>
            <consortium name="Ensembl"/>
        </authorList>
    </citation>
    <scope>IDENTIFICATION</scope>
</reference>
<evidence type="ECO:0008006" key="4">
    <source>
        <dbReference type="Google" id="ProtNLM"/>
    </source>
</evidence>
<dbReference type="InterPro" id="IPR033369">
    <property type="entry name" value="C19orf12"/>
</dbReference>
<dbReference type="Pfam" id="PF20721">
    <property type="entry name" value="C19orf12"/>
    <property type="match status" value="1"/>
</dbReference>
<evidence type="ECO:0000313" key="3">
    <source>
        <dbReference type="Proteomes" id="UP000694580"/>
    </source>
</evidence>
<accession>A0AAY4EQ05</accession>
<proteinExistence type="inferred from homology"/>
<gene>
    <name evidence="2" type="primary">C19orf12</name>
</gene>
<name>A0AAY4EQ05_9TELE</name>